<evidence type="ECO:0000313" key="3">
    <source>
        <dbReference type="Proteomes" id="UP000235777"/>
    </source>
</evidence>
<feature type="transmembrane region" description="Helical" evidence="1">
    <location>
        <begin position="91"/>
        <end position="111"/>
    </location>
</feature>
<dbReference type="EMBL" id="PNYC01000041">
    <property type="protein sequence ID" value="PMS29637.1"/>
    <property type="molecule type" value="Genomic_DNA"/>
</dbReference>
<dbReference type="OrthoDB" id="9005493at2"/>
<sequence length="112" mass="12407">MKINKLPHWMHTPHRPHPPHHLGYEGSHVRLPLVGLSAMAVGLYYLVRHTDLLDISRTTLFYVAMVFVALGIAGLFGVVGAWLRYGADEESEGFCFIGALIGAVVFYIALFA</sequence>
<keyword evidence="1" id="KW-0472">Membrane</keyword>
<evidence type="ECO:0000256" key="1">
    <source>
        <dbReference type="SAM" id="Phobius"/>
    </source>
</evidence>
<organism evidence="2 3">
    <name type="scientific">Trinickia symbiotica</name>
    <dbReference type="NCBI Taxonomy" id="863227"/>
    <lineage>
        <taxon>Bacteria</taxon>
        <taxon>Pseudomonadati</taxon>
        <taxon>Pseudomonadota</taxon>
        <taxon>Betaproteobacteria</taxon>
        <taxon>Burkholderiales</taxon>
        <taxon>Burkholderiaceae</taxon>
        <taxon>Trinickia</taxon>
    </lineage>
</organism>
<protein>
    <submittedName>
        <fullName evidence="2">Uncharacterized protein</fullName>
    </submittedName>
</protein>
<keyword evidence="3" id="KW-1185">Reference proteome</keyword>
<accession>A0A2N7WJP9</accession>
<feature type="transmembrane region" description="Helical" evidence="1">
    <location>
        <begin position="29"/>
        <end position="47"/>
    </location>
</feature>
<dbReference type="AlphaFoldDB" id="A0A2N7WJP9"/>
<keyword evidence="1" id="KW-0812">Transmembrane</keyword>
<keyword evidence="1" id="KW-1133">Transmembrane helix</keyword>
<gene>
    <name evidence="2" type="ORF">C0Z20_30725</name>
</gene>
<feature type="transmembrane region" description="Helical" evidence="1">
    <location>
        <begin position="59"/>
        <end position="85"/>
    </location>
</feature>
<comment type="caution">
    <text evidence="2">The sequence shown here is derived from an EMBL/GenBank/DDBJ whole genome shotgun (WGS) entry which is preliminary data.</text>
</comment>
<dbReference type="RefSeq" id="WP_026230159.1">
    <property type="nucleotide sequence ID" value="NZ_KB890207.1"/>
</dbReference>
<dbReference type="Proteomes" id="UP000235777">
    <property type="component" value="Unassembled WGS sequence"/>
</dbReference>
<evidence type="ECO:0000313" key="2">
    <source>
        <dbReference type="EMBL" id="PMS29637.1"/>
    </source>
</evidence>
<reference evidence="2 3" key="1">
    <citation type="submission" date="2018-01" db="EMBL/GenBank/DDBJ databases">
        <title>Whole genome analyses suggest that Burkholderia sensu lato contains two further novel genera in the rhizoxinica-symbiotica group Mycetohabitans gen. nov., and Trinickia gen. nov.: implications for the evolution of diazotrophy and nodulation in the Burkholderiaceae.</title>
        <authorList>
            <person name="Estrada-de los Santos P."/>
            <person name="Palmer M."/>
            <person name="Chavez-Ramirez B."/>
            <person name="Beukes C."/>
            <person name="Steenkamp E.T."/>
            <person name="Hirsch A.M."/>
            <person name="Manyaka P."/>
            <person name="Maluk M."/>
            <person name="Lafos M."/>
            <person name="Crook M."/>
            <person name="Gross E."/>
            <person name="Simon M.F."/>
            <person name="Bueno dos Reis Junior F."/>
            <person name="Poole P.S."/>
            <person name="Venter S.N."/>
            <person name="James E.K."/>
        </authorList>
    </citation>
    <scope>NUCLEOTIDE SEQUENCE [LARGE SCALE GENOMIC DNA]</scope>
    <source>
        <strain evidence="2 3">JPY 581</strain>
    </source>
</reference>
<name>A0A2N7WJP9_9BURK</name>
<proteinExistence type="predicted"/>